<evidence type="ECO:0000313" key="1">
    <source>
        <dbReference type="EMBL" id="RDS84206.1"/>
    </source>
</evidence>
<dbReference type="PANTHER" id="PTHR43657">
    <property type="entry name" value="TRYPTOPHAN RNA-BINDING ATTENUATOR PROTEIN-LIKE PROTEIN"/>
    <property type="match status" value="1"/>
</dbReference>
<gene>
    <name evidence="1" type="ORF">DWU99_10695</name>
</gene>
<dbReference type="RefSeq" id="WP_115478007.1">
    <property type="nucleotide sequence ID" value="NZ_QRBF01000003.1"/>
</dbReference>
<dbReference type="Gene3D" id="3.60.160.10">
    <property type="entry name" value="Mitochondrial biogenesis AIM24"/>
    <property type="match status" value="1"/>
</dbReference>
<organism evidence="1 2">
    <name type="scientific">Dyella psychrodurans</name>
    <dbReference type="NCBI Taxonomy" id="1927960"/>
    <lineage>
        <taxon>Bacteria</taxon>
        <taxon>Pseudomonadati</taxon>
        <taxon>Pseudomonadota</taxon>
        <taxon>Gammaproteobacteria</taxon>
        <taxon>Lysobacterales</taxon>
        <taxon>Rhodanobacteraceae</taxon>
        <taxon>Dyella</taxon>
    </lineage>
</organism>
<protein>
    <submittedName>
        <fullName evidence="1">AIM24 family protein</fullName>
    </submittedName>
</protein>
<dbReference type="InterPro" id="IPR016031">
    <property type="entry name" value="Trp_RNA-bd_attenuator-like_dom"/>
</dbReference>
<dbReference type="PANTHER" id="PTHR43657:SF1">
    <property type="entry name" value="ALTERED INHERITANCE OF MITOCHONDRIA PROTEIN 24, MITOCHONDRIAL"/>
    <property type="match status" value="1"/>
</dbReference>
<dbReference type="OrthoDB" id="9779518at2"/>
<dbReference type="Pfam" id="PF01987">
    <property type="entry name" value="AIM24"/>
    <property type="match status" value="1"/>
</dbReference>
<dbReference type="SUPFAM" id="SSF51219">
    <property type="entry name" value="TRAP-like"/>
    <property type="match status" value="1"/>
</dbReference>
<dbReference type="InterPro" id="IPR002838">
    <property type="entry name" value="AIM24"/>
</dbReference>
<dbReference type="InterPro" id="IPR036983">
    <property type="entry name" value="AIM24_sf"/>
</dbReference>
<name>A0A370X767_9GAMM</name>
<evidence type="ECO:0000313" key="2">
    <source>
        <dbReference type="Proteomes" id="UP000255334"/>
    </source>
</evidence>
<proteinExistence type="predicted"/>
<accession>A0A370X767</accession>
<comment type="caution">
    <text evidence="1">The sequence shown here is derived from an EMBL/GenBank/DDBJ whole genome shotgun (WGS) entry which is preliminary data.</text>
</comment>
<keyword evidence="2" id="KW-1185">Reference proteome</keyword>
<dbReference type="EMBL" id="QRBF01000003">
    <property type="protein sequence ID" value="RDS84206.1"/>
    <property type="molecule type" value="Genomic_DNA"/>
</dbReference>
<dbReference type="AlphaFoldDB" id="A0A370X767"/>
<reference evidence="1 2" key="1">
    <citation type="submission" date="2018-07" db="EMBL/GenBank/DDBJ databases">
        <title>Dyella monticola sp. nov. and Dyella psychrodurans sp. nov. isolated from monsoon evergreen broad-leaved forest soil of Dinghu Mountain, China.</title>
        <authorList>
            <person name="Gao Z."/>
            <person name="Qiu L."/>
        </authorList>
    </citation>
    <scope>NUCLEOTIDE SEQUENCE [LARGE SCALE GENOMIC DNA]</scope>
    <source>
        <strain evidence="1 2">4MSK11</strain>
    </source>
</reference>
<sequence>MKTRLVGTTLPVLEVGLEQGDRIVSEPGRFSWMTRSIVLQTTAQTAGAKGFLGVVGRALSGGGLFMNEYETSGSPGMVAFAAKVPGSIVEVQVNSGQTYFIHRHGFLCGTEGVDLSIGFQRSLGAGIFGGDGFILQKLAGTARAWVELGGEIVTYTLAPGETLQVHPGHVGMFEGTVNFDITLLPGLKNKIFGGDGIFIANLTGPGQVWLQTLTMPNLAHALSPYMGREGGSTSSVVSGIGGDSAGIGGAIAGGVIGSVLGSIFNKDD</sequence>
<dbReference type="Proteomes" id="UP000255334">
    <property type="component" value="Unassembled WGS sequence"/>
</dbReference>